<dbReference type="EMBL" id="JAGFNK010000014">
    <property type="protein sequence ID" value="KAI9511996.1"/>
    <property type="molecule type" value="Genomic_DNA"/>
</dbReference>
<keyword evidence="2" id="KW-1185">Reference proteome</keyword>
<gene>
    <name evidence="1" type="ORF">F5148DRAFT_1166735</name>
</gene>
<proteinExistence type="predicted"/>
<comment type="caution">
    <text evidence="1">The sequence shown here is derived from an EMBL/GenBank/DDBJ whole genome shotgun (WGS) entry which is preliminary data.</text>
</comment>
<dbReference type="Proteomes" id="UP001207468">
    <property type="component" value="Unassembled WGS sequence"/>
</dbReference>
<protein>
    <submittedName>
        <fullName evidence="1">Uncharacterized protein</fullName>
    </submittedName>
</protein>
<evidence type="ECO:0000313" key="1">
    <source>
        <dbReference type="EMBL" id="KAI9511996.1"/>
    </source>
</evidence>
<sequence length="537" mass="58300">MTSRRSSLEVPIELCLWYSGHTMASSWLIYTPDSPPTHDLKSLELDAPPTEEASALASPNQRNNPAYTDQSNLKQSLHTTIPTGSVKPDATLVYVDAPIESPSKNIPIVVSATSVRVNFREAGPPTLPLDEFNAATSGAHAYVHNPTITPPSPRSAKARHRRALSTGALPSKRRFQPISTLPLAPHSLASEFSPYDADPPMQRTHTSERDEIAATSLTRSTTSLREQAAGPHFSSLPSVGNPAARTVNFGEHVLADPESGLMPQRHVLPPAPTANSQGVTPISAADNMTPLPTPLVSTDPNRITSTDINNPSSPTFRAPHSPTFELTQSPVLGRERSERQTPKRSVTGGTFGSGSVVQPKYAEMVFENVPRLHHLLAWLFTWMLLAGFVVLPSTFSTFERVPASSGGFEEVQNVIRNLPVLIVAYACCGIGVIGMCLLWFRWSHNYVWLLNSIFVPGLLNGLSGLLSTFAGIYGMQDRKWGATSIITLAVTGGCALVCGTLTAIYSLWKLDRVKRPHSCEMEQARNGDCEIGEKRLF</sequence>
<reference evidence="1" key="1">
    <citation type="submission" date="2021-03" db="EMBL/GenBank/DDBJ databases">
        <title>Evolutionary priming and transition to the ectomycorrhizal habit in an iconic lineage of mushroom-forming fungi: is preadaptation a requirement?</title>
        <authorList>
            <consortium name="DOE Joint Genome Institute"/>
            <person name="Looney B.P."/>
            <person name="Miyauchi S."/>
            <person name="Morin E."/>
            <person name="Drula E."/>
            <person name="Courty P.E."/>
            <person name="Chicoki N."/>
            <person name="Fauchery L."/>
            <person name="Kohler A."/>
            <person name="Kuo A."/>
            <person name="LaButti K."/>
            <person name="Pangilinan J."/>
            <person name="Lipzen A."/>
            <person name="Riley R."/>
            <person name="Andreopoulos W."/>
            <person name="He G."/>
            <person name="Johnson J."/>
            <person name="Barry K.W."/>
            <person name="Grigoriev I.V."/>
            <person name="Nagy L."/>
            <person name="Hibbett D."/>
            <person name="Henrissat B."/>
            <person name="Matheny P.B."/>
            <person name="Labbe J."/>
            <person name="Martin A.F."/>
        </authorList>
    </citation>
    <scope>NUCLEOTIDE SEQUENCE</scope>
    <source>
        <strain evidence="1">BPL698</strain>
    </source>
</reference>
<evidence type="ECO:0000313" key="2">
    <source>
        <dbReference type="Proteomes" id="UP001207468"/>
    </source>
</evidence>
<name>A0ACC0ULA2_9AGAM</name>
<organism evidence="1 2">
    <name type="scientific">Russula earlei</name>
    <dbReference type="NCBI Taxonomy" id="71964"/>
    <lineage>
        <taxon>Eukaryota</taxon>
        <taxon>Fungi</taxon>
        <taxon>Dikarya</taxon>
        <taxon>Basidiomycota</taxon>
        <taxon>Agaricomycotina</taxon>
        <taxon>Agaricomycetes</taxon>
        <taxon>Russulales</taxon>
        <taxon>Russulaceae</taxon>
        <taxon>Russula</taxon>
    </lineage>
</organism>
<accession>A0ACC0ULA2</accession>